<dbReference type="InterPro" id="IPR035996">
    <property type="entry name" value="4pyrrol_Methylase_sf"/>
</dbReference>
<comment type="function">
    <text evidence="6">Catalyzes the 2'-O-methylation of the ribose of cytidine 1402 (C1402) in 16S rRNA.</text>
</comment>
<protein>
    <recommendedName>
        <fullName evidence="6">Ribosomal RNA small subunit methyltransferase I</fullName>
        <ecNumber evidence="6">2.1.1.198</ecNumber>
    </recommendedName>
    <alternativeName>
        <fullName evidence="6">16S rRNA 2'-O-ribose C1402 methyltransferase</fullName>
    </alternativeName>
    <alternativeName>
        <fullName evidence="6">rRNA (cytidine-2'-O-)-methyltransferase RsmI</fullName>
    </alternativeName>
</protein>
<dbReference type="PANTHER" id="PTHR46111">
    <property type="entry name" value="RIBOSOMAL RNA SMALL SUBUNIT METHYLTRANSFERASE I"/>
    <property type="match status" value="1"/>
</dbReference>
<evidence type="ECO:0000256" key="5">
    <source>
        <dbReference type="ARBA" id="ARBA00022691"/>
    </source>
</evidence>
<dbReference type="OrthoDB" id="9809084at2"/>
<dbReference type="Gene3D" id="3.40.1010.10">
    <property type="entry name" value="Cobalt-precorrin-4 Transmethylase, Domain 1"/>
    <property type="match status" value="1"/>
</dbReference>
<feature type="domain" description="RsmI HTH" evidence="8">
    <location>
        <begin position="258"/>
        <end position="302"/>
    </location>
</feature>
<dbReference type="InterPro" id="IPR008189">
    <property type="entry name" value="rRNA_ssu_MeTfrase_I"/>
</dbReference>
<dbReference type="AlphaFoldDB" id="A0A3S9HHY5"/>
<evidence type="ECO:0000313" key="10">
    <source>
        <dbReference type="Proteomes" id="UP000275663"/>
    </source>
</evidence>
<dbReference type="HAMAP" id="MF_01877">
    <property type="entry name" value="16SrRNA_methyltr_I"/>
    <property type="match status" value="1"/>
</dbReference>
<dbReference type="InterPro" id="IPR000878">
    <property type="entry name" value="4pyrrol_Mease"/>
</dbReference>
<organism evidence="9 10">
    <name type="scientific">Undibacterium parvum</name>
    <dbReference type="NCBI Taxonomy" id="401471"/>
    <lineage>
        <taxon>Bacteria</taxon>
        <taxon>Pseudomonadati</taxon>
        <taxon>Pseudomonadota</taxon>
        <taxon>Betaproteobacteria</taxon>
        <taxon>Burkholderiales</taxon>
        <taxon>Oxalobacteraceae</taxon>
        <taxon>Undibacterium</taxon>
    </lineage>
</organism>
<dbReference type="FunFam" id="3.40.1010.10:FF:000007">
    <property type="entry name" value="Ribosomal RNA small subunit methyltransferase I"/>
    <property type="match status" value="1"/>
</dbReference>
<comment type="similarity">
    <text evidence="6">Belongs to the methyltransferase superfamily. RsmI family.</text>
</comment>
<evidence type="ECO:0000313" key="9">
    <source>
        <dbReference type="EMBL" id="AZP11699.1"/>
    </source>
</evidence>
<dbReference type="Pfam" id="PF23016">
    <property type="entry name" value="RsmI_C"/>
    <property type="match status" value="1"/>
</dbReference>
<dbReference type="InterPro" id="IPR018063">
    <property type="entry name" value="SAM_MeTrfase_RsmI_CS"/>
</dbReference>
<dbReference type="InterPro" id="IPR053910">
    <property type="entry name" value="RsmI_HTH"/>
</dbReference>
<keyword evidence="4 6" id="KW-0808">Transferase</keyword>
<keyword evidence="1 6" id="KW-0963">Cytoplasm</keyword>
<dbReference type="RefSeq" id="WP_126127084.1">
    <property type="nucleotide sequence ID" value="NZ_CP034464.1"/>
</dbReference>
<dbReference type="SUPFAM" id="SSF53790">
    <property type="entry name" value="Tetrapyrrole methylase"/>
    <property type="match status" value="1"/>
</dbReference>
<dbReference type="GO" id="GO:0070677">
    <property type="term" value="F:rRNA (cytosine-2'-O-)-methyltransferase activity"/>
    <property type="evidence" value="ECO:0007669"/>
    <property type="project" value="UniProtKB-UniRule"/>
</dbReference>
<evidence type="ECO:0000259" key="8">
    <source>
        <dbReference type="Pfam" id="PF23016"/>
    </source>
</evidence>
<reference evidence="9 10" key="1">
    <citation type="journal article" date="2011" name="Int. J. Syst. Evol. Microbiol.">
        <title>Description of Undibacterium oligocarboniphilum sp. nov., isolated from purified water, and Undibacterium pigrum strain CCUG 49012 as the type strain of Undibacterium parvum sp. nov., and emended descriptions of the genus Undibacterium and the species Undibacterium pigrum.</title>
        <authorList>
            <person name="Eder W."/>
            <person name="Wanner G."/>
            <person name="Ludwig W."/>
            <person name="Busse H.J."/>
            <person name="Ziemke-Kageler F."/>
            <person name="Lang E."/>
        </authorList>
    </citation>
    <scope>NUCLEOTIDE SEQUENCE [LARGE SCALE GENOMIC DNA]</scope>
    <source>
        <strain evidence="9 10">DSM 23061</strain>
    </source>
</reference>
<keyword evidence="10" id="KW-1185">Reference proteome</keyword>
<feature type="domain" description="Tetrapyrrole methylase" evidence="7">
    <location>
        <begin position="30"/>
        <end position="230"/>
    </location>
</feature>
<dbReference type="PIRSF" id="PIRSF005917">
    <property type="entry name" value="MTase_YraL"/>
    <property type="match status" value="1"/>
</dbReference>
<dbReference type="Proteomes" id="UP000275663">
    <property type="component" value="Chromosome"/>
</dbReference>
<evidence type="ECO:0000259" key="7">
    <source>
        <dbReference type="Pfam" id="PF00590"/>
    </source>
</evidence>
<name>A0A3S9HHY5_9BURK</name>
<evidence type="ECO:0000256" key="6">
    <source>
        <dbReference type="HAMAP-Rule" id="MF_01877"/>
    </source>
</evidence>
<evidence type="ECO:0000256" key="2">
    <source>
        <dbReference type="ARBA" id="ARBA00022552"/>
    </source>
</evidence>
<dbReference type="PROSITE" id="PS01296">
    <property type="entry name" value="RSMI"/>
    <property type="match status" value="1"/>
</dbReference>
<keyword evidence="5 6" id="KW-0949">S-adenosyl-L-methionine</keyword>
<comment type="subcellular location">
    <subcellularLocation>
        <location evidence="6">Cytoplasm</location>
    </subcellularLocation>
</comment>
<dbReference type="NCBIfam" id="TIGR00096">
    <property type="entry name" value="16S rRNA (cytidine(1402)-2'-O)-methyltransferase"/>
    <property type="match status" value="1"/>
</dbReference>
<gene>
    <name evidence="6 9" type="primary">rsmI</name>
    <name evidence="9" type="ORF">EJN92_06635</name>
</gene>
<keyword evidence="3 6" id="KW-0489">Methyltransferase</keyword>
<evidence type="ECO:0000256" key="3">
    <source>
        <dbReference type="ARBA" id="ARBA00022603"/>
    </source>
</evidence>
<dbReference type="Gene3D" id="3.30.950.10">
    <property type="entry name" value="Methyltransferase, Cobalt-precorrin-4 Transmethylase, Domain 2"/>
    <property type="match status" value="1"/>
</dbReference>
<accession>A0A3S9HHY5</accession>
<sequence>MSQPDTAISPLSANAAIMEAVSRQSYPAATLYVVATPIGNVCDISLRALHLLSIADAVACEDTRNTAQLMTRYGLHRPLLAAHMHNEREVAEKIISRLQAGERIALVSDAGTPGVSDPGAKIVDAVKRAGLQVSPLPGASAAISALSASGLIHDRFFFVGFLPSKAGQRDTLLQSLTSTAASLIFYEAPHRIVESTAAMLAAFGPERQVVFARELTKLFEEIHRCSLGEAAAWLNADSHREKGEFVVLIEAAPEAAADDNLEAKRVLTILLKECSVKQAAGLAAQLTGQKKNALYQLALEMKGENQDQPD</sequence>
<dbReference type="PANTHER" id="PTHR46111:SF1">
    <property type="entry name" value="RIBOSOMAL RNA SMALL SUBUNIT METHYLTRANSFERASE I"/>
    <property type="match status" value="1"/>
</dbReference>
<dbReference type="CDD" id="cd11648">
    <property type="entry name" value="RsmI"/>
    <property type="match status" value="1"/>
</dbReference>
<keyword evidence="2 6" id="KW-0698">rRNA processing</keyword>
<evidence type="ECO:0000256" key="1">
    <source>
        <dbReference type="ARBA" id="ARBA00022490"/>
    </source>
</evidence>
<proteinExistence type="inferred from homology"/>
<dbReference type="GO" id="GO:0005737">
    <property type="term" value="C:cytoplasm"/>
    <property type="evidence" value="ECO:0007669"/>
    <property type="project" value="UniProtKB-SubCell"/>
</dbReference>
<dbReference type="EMBL" id="CP034464">
    <property type="protein sequence ID" value="AZP11699.1"/>
    <property type="molecule type" value="Genomic_DNA"/>
</dbReference>
<dbReference type="InterPro" id="IPR014776">
    <property type="entry name" value="4pyrrole_Mease_sub2"/>
</dbReference>
<dbReference type="FunFam" id="3.30.950.10:FF:000002">
    <property type="entry name" value="Ribosomal RNA small subunit methyltransferase I"/>
    <property type="match status" value="1"/>
</dbReference>
<evidence type="ECO:0000256" key="4">
    <source>
        <dbReference type="ARBA" id="ARBA00022679"/>
    </source>
</evidence>
<dbReference type="InterPro" id="IPR014777">
    <property type="entry name" value="4pyrrole_Mease_sub1"/>
</dbReference>
<dbReference type="EC" id="2.1.1.198" evidence="6"/>
<dbReference type="KEGG" id="upv:EJN92_06635"/>
<comment type="catalytic activity">
    <reaction evidence="6">
        <text>cytidine(1402) in 16S rRNA + S-adenosyl-L-methionine = 2'-O-methylcytidine(1402) in 16S rRNA + S-adenosyl-L-homocysteine + H(+)</text>
        <dbReference type="Rhea" id="RHEA:42924"/>
        <dbReference type="Rhea" id="RHEA-COMP:10285"/>
        <dbReference type="Rhea" id="RHEA-COMP:10286"/>
        <dbReference type="ChEBI" id="CHEBI:15378"/>
        <dbReference type="ChEBI" id="CHEBI:57856"/>
        <dbReference type="ChEBI" id="CHEBI:59789"/>
        <dbReference type="ChEBI" id="CHEBI:74495"/>
        <dbReference type="ChEBI" id="CHEBI:82748"/>
        <dbReference type="EC" id="2.1.1.198"/>
    </reaction>
</comment>
<dbReference type="Pfam" id="PF00590">
    <property type="entry name" value="TP_methylase"/>
    <property type="match status" value="1"/>
</dbReference>